<dbReference type="InterPro" id="IPR009038">
    <property type="entry name" value="GOLD_dom"/>
</dbReference>
<gene>
    <name evidence="3" type="ORF">LARSCL_LOCUS4569</name>
</gene>
<dbReference type="Gene3D" id="2.60.120.680">
    <property type="entry name" value="GOLD domain"/>
    <property type="match status" value="1"/>
</dbReference>
<dbReference type="PRINTS" id="PR00180">
    <property type="entry name" value="CRETINALDHBP"/>
</dbReference>
<dbReference type="SMART" id="SM01100">
    <property type="entry name" value="CRAL_TRIO_N"/>
    <property type="match status" value="1"/>
</dbReference>
<feature type="domain" description="GOLD" evidence="2">
    <location>
        <begin position="221"/>
        <end position="375"/>
    </location>
</feature>
<dbReference type="SUPFAM" id="SSF52087">
    <property type="entry name" value="CRAL/TRIO domain"/>
    <property type="match status" value="1"/>
</dbReference>
<dbReference type="EMBL" id="CAXIEN010000037">
    <property type="protein sequence ID" value="CAL1269125.1"/>
    <property type="molecule type" value="Genomic_DNA"/>
</dbReference>
<proteinExistence type="predicted"/>
<reference evidence="3 4" key="1">
    <citation type="submission" date="2024-04" db="EMBL/GenBank/DDBJ databases">
        <authorList>
            <person name="Rising A."/>
            <person name="Reimegard J."/>
            <person name="Sonavane S."/>
            <person name="Akerstrom W."/>
            <person name="Nylinder S."/>
            <person name="Hedman E."/>
            <person name="Kallberg Y."/>
        </authorList>
    </citation>
    <scope>NUCLEOTIDE SEQUENCE [LARGE SCALE GENOMIC DNA]</scope>
</reference>
<dbReference type="InterPro" id="IPR036598">
    <property type="entry name" value="GOLD_dom_sf"/>
</dbReference>
<dbReference type="PROSITE" id="PS50191">
    <property type="entry name" value="CRAL_TRIO"/>
    <property type="match status" value="1"/>
</dbReference>
<dbReference type="PANTHER" id="PTHR23324">
    <property type="entry name" value="SEC14 RELATED PROTEIN"/>
    <property type="match status" value="1"/>
</dbReference>
<evidence type="ECO:0000259" key="1">
    <source>
        <dbReference type="PROSITE" id="PS50191"/>
    </source>
</evidence>
<accession>A0AAV1ZCD6</accession>
<evidence type="ECO:0000313" key="3">
    <source>
        <dbReference type="EMBL" id="CAL1269125.1"/>
    </source>
</evidence>
<comment type="caution">
    <text evidence="3">The sequence shown here is derived from an EMBL/GenBank/DDBJ whole genome shotgun (WGS) entry which is preliminary data.</text>
</comment>
<evidence type="ECO:0000259" key="2">
    <source>
        <dbReference type="PROSITE" id="PS50866"/>
    </source>
</evidence>
<protein>
    <recommendedName>
        <fullName evidence="5">SEC14-like protein 2</fullName>
    </recommendedName>
</protein>
<dbReference type="GO" id="GO:0005737">
    <property type="term" value="C:cytoplasm"/>
    <property type="evidence" value="ECO:0007669"/>
    <property type="project" value="TreeGrafter"/>
</dbReference>
<dbReference type="Proteomes" id="UP001497382">
    <property type="component" value="Unassembled WGS sequence"/>
</dbReference>
<dbReference type="Gene3D" id="3.40.525.10">
    <property type="entry name" value="CRAL-TRIO lipid binding domain"/>
    <property type="match status" value="1"/>
</dbReference>
<dbReference type="InterPro" id="IPR036273">
    <property type="entry name" value="CRAL/TRIO_N_dom_sf"/>
</dbReference>
<keyword evidence="4" id="KW-1185">Reference proteome</keyword>
<dbReference type="PROSITE" id="PS50866">
    <property type="entry name" value="GOLD"/>
    <property type="match status" value="1"/>
</dbReference>
<dbReference type="SUPFAM" id="SSF46938">
    <property type="entry name" value="CRAL/TRIO N-terminal domain"/>
    <property type="match status" value="1"/>
</dbReference>
<evidence type="ECO:0008006" key="5">
    <source>
        <dbReference type="Google" id="ProtNLM"/>
    </source>
</evidence>
<dbReference type="SUPFAM" id="SSF101576">
    <property type="entry name" value="Supernatant protein factor (SPF), C-terminal domain"/>
    <property type="match status" value="1"/>
</dbReference>
<dbReference type="SMART" id="SM00516">
    <property type="entry name" value="SEC14"/>
    <property type="match status" value="1"/>
</dbReference>
<organism evidence="3 4">
    <name type="scientific">Larinioides sclopetarius</name>
    <dbReference type="NCBI Taxonomy" id="280406"/>
    <lineage>
        <taxon>Eukaryota</taxon>
        <taxon>Metazoa</taxon>
        <taxon>Ecdysozoa</taxon>
        <taxon>Arthropoda</taxon>
        <taxon>Chelicerata</taxon>
        <taxon>Arachnida</taxon>
        <taxon>Araneae</taxon>
        <taxon>Araneomorphae</taxon>
        <taxon>Entelegynae</taxon>
        <taxon>Araneoidea</taxon>
        <taxon>Araneidae</taxon>
        <taxon>Larinioides</taxon>
    </lineage>
</organism>
<dbReference type="CDD" id="cd00170">
    <property type="entry name" value="SEC14"/>
    <property type="match status" value="1"/>
</dbReference>
<dbReference type="InterPro" id="IPR051064">
    <property type="entry name" value="SEC14/CRAL-TRIO_domain"/>
</dbReference>
<dbReference type="InterPro" id="IPR001251">
    <property type="entry name" value="CRAL-TRIO_dom"/>
</dbReference>
<dbReference type="Pfam" id="PF00650">
    <property type="entry name" value="CRAL_TRIO"/>
    <property type="match status" value="1"/>
</dbReference>
<feature type="domain" description="CRAL-TRIO" evidence="1">
    <location>
        <begin position="74"/>
        <end position="245"/>
    </location>
</feature>
<evidence type="ECO:0000313" key="4">
    <source>
        <dbReference type="Proteomes" id="UP001497382"/>
    </source>
</evidence>
<sequence>MLTDLSPEEQAVLEELKMRTIDCVTPKMLEDNYLFFRFAKAREFNIPEAETMLRKHVCWRKEFGIDTILIDYKPPEVLVKYVGTCLMCFDKEGSTVRYVDCGQTDIKGLLNCATNQDNLKYYLYRIEQDLEALRKRNKKKQRFLPIFDFENLPYAIVTNMKVLRHCLYVLKAYVDNYPELLKCAFVINAPFYFLWGFNVLKQVLPDTVLEKVQIYGTDGWREQLLEQIDADVLPAFLGGNKRDPDGNPQCKTFVKRGEQIPKSYYMKNQKKKMEGNFKKMTILPFRKEVISFDIKETNSNLEWEYEIKSGDIDFSLHFTGETTDPVELIPKQRISTYDESEKGFFKCDKVGTYTIVLDNSYSWIYSKEVYYKAAIKPPRLCKNGELQ</sequence>
<dbReference type="PANTHER" id="PTHR23324:SF83">
    <property type="entry name" value="SEC14-LIKE PROTEIN 2"/>
    <property type="match status" value="1"/>
</dbReference>
<dbReference type="AlphaFoldDB" id="A0AAV1ZCD6"/>
<dbReference type="InterPro" id="IPR011074">
    <property type="entry name" value="CRAL/TRIO_N_dom"/>
</dbReference>
<name>A0AAV1ZCD6_9ARAC</name>
<dbReference type="InterPro" id="IPR036865">
    <property type="entry name" value="CRAL-TRIO_dom_sf"/>
</dbReference>